<dbReference type="CDD" id="cd19531">
    <property type="entry name" value="LCL_NRPS-like"/>
    <property type="match status" value="1"/>
</dbReference>
<accession>A0AA87Q7P5</accession>
<proteinExistence type="predicted"/>
<name>A0AA87Q7P5_RHIRH</name>
<dbReference type="Gene3D" id="3.30.559.30">
    <property type="entry name" value="Nonribosomal peptide synthetase, condensation domain"/>
    <property type="match status" value="1"/>
</dbReference>
<dbReference type="Pfam" id="PF00668">
    <property type="entry name" value="Condensation"/>
    <property type="match status" value="1"/>
</dbReference>
<dbReference type="Gene3D" id="3.30.559.10">
    <property type="entry name" value="Chloramphenicol acetyltransferase-like domain"/>
    <property type="match status" value="1"/>
</dbReference>
<dbReference type="InterPro" id="IPR001242">
    <property type="entry name" value="Condensation_dom"/>
</dbReference>
<dbReference type="RefSeq" id="WP_042477661.1">
    <property type="nucleotide sequence ID" value="NZ_BAYX01000031.1"/>
</dbReference>
<organism evidence="2 3">
    <name type="scientific">Rhizobium rhizogenes NBRC 13257</name>
    <dbReference type="NCBI Taxonomy" id="1220581"/>
    <lineage>
        <taxon>Bacteria</taxon>
        <taxon>Pseudomonadati</taxon>
        <taxon>Pseudomonadota</taxon>
        <taxon>Alphaproteobacteria</taxon>
        <taxon>Hyphomicrobiales</taxon>
        <taxon>Rhizobiaceae</taxon>
        <taxon>Rhizobium/Agrobacterium group</taxon>
        <taxon>Rhizobium</taxon>
    </lineage>
</organism>
<dbReference type="Proteomes" id="UP000026941">
    <property type="component" value="Unassembled WGS sequence"/>
</dbReference>
<evidence type="ECO:0000313" key="3">
    <source>
        <dbReference type="Proteomes" id="UP000026941"/>
    </source>
</evidence>
<reference evidence="2 3" key="1">
    <citation type="submission" date="2014-05" db="EMBL/GenBank/DDBJ databases">
        <title>Whole genome shotgun sequence of Rhizobium rhizogenes NBRC 13257.</title>
        <authorList>
            <person name="Katano-Makiyama Y."/>
            <person name="Hosoyama A."/>
            <person name="Hashimoto M."/>
            <person name="Hosoyama Y."/>
            <person name="Noguchi M."/>
            <person name="Tsuchikane K."/>
            <person name="Kimura A."/>
            <person name="Ohji S."/>
            <person name="Ichikawa N."/>
            <person name="Yamazoe A."/>
            <person name="Fujita N."/>
        </authorList>
    </citation>
    <scope>NUCLEOTIDE SEQUENCE [LARGE SCALE GENOMIC DNA]</scope>
    <source>
        <strain evidence="2 3">NBRC 13257</strain>
    </source>
</reference>
<evidence type="ECO:0000259" key="1">
    <source>
        <dbReference type="Pfam" id="PF00668"/>
    </source>
</evidence>
<dbReference type="InterPro" id="IPR023213">
    <property type="entry name" value="CAT-like_dom_sf"/>
</dbReference>
<dbReference type="AlphaFoldDB" id="A0AA87Q7P5"/>
<sequence length="502" mass="57565">MLEENVDTSADVYSYKRPLQGHTSDKAAMLLLLLARTRRSNLSDKPLTRSRPRQQGKNWFPLTLNQEEFWFLKKLQPDCAALNISSAYMIEGPLDVRALERAIEAIIDRHENLRTIFDDVDGTPMQCVLPPSSFDLPIVTIEGAHEDDRTERVAAILHERSFEIFEFAVSPPLRFLVVRLDDDKHVLWWCLHHILVDAIGLSVFVRELCEFYSSFALGHRPDLPDHVAQCGDYAELQRASYAPIRDSRIAYWRSQLLNYNPKLTLPADFPRPAIQTYTGSEIYLDIPNSVENRLEALGKEIGASLFMVYLSAFYVLAHRYTGEYDLVVGSPMSQRNAEELADMVADFSNMLLYRVALDAEDSLLDVANKVKSVALAAYRHSEVPSQDLFLTLTTNRNPAYSPLFQMMFVFQQQFPQNDPQMLRGLTVTPFNIERRSSQFDLSLFVFHDKNSGSRARFEYNADLFKEETVRGVAADLRNILTLMGNCNDLSQYRLRDIEITRR</sequence>
<dbReference type="GO" id="GO:0003824">
    <property type="term" value="F:catalytic activity"/>
    <property type="evidence" value="ECO:0007669"/>
    <property type="project" value="InterPro"/>
</dbReference>
<dbReference type="PANTHER" id="PTHR45398:SF1">
    <property type="entry name" value="ENZYME, PUTATIVE (JCVI)-RELATED"/>
    <property type="match status" value="1"/>
</dbReference>
<protein>
    <recommendedName>
        <fullName evidence="1">Condensation domain-containing protein</fullName>
    </recommendedName>
</protein>
<gene>
    <name evidence="2" type="ORF">RRH01S_31_00270</name>
</gene>
<evidence type="ECO:0000313" key="2">
    <source>
        <dbReference type="EMBL" id="GAJ97095.1"/>
    </source>
</evidence>
<dbReference type="EMBL" id="BAYX01000031">
    <property type="protein sequence ID" value="GAJ97095.1"/>
    <property type="molecule type" value="Genomic_DNA"/>
</dbReference>
<dbReference type="PANTHER" id="PTHR45398">
    <property type="match status" value="1"/>
</dbReference>
<feature type="domain" description="Condensation" evidence="1">
    <location>
        <begin position="60"/>
        <end position="481"/>
    </location>
</feature>
<comment type="caution">
    <text evidence="2">The sequence shown here is derived from an EMBL/GenBank/DDBJ whole genome shotgun (WGS) entry which is preliminary data.</text>
</comment>
<dbReference type="SUPFAM" id="SSF52777">
    <property type="entry name" value="CoA-dependent acyltransferases"/>
    <property type="match status" value="2"/>
</dbReference>